<protein>
    <submittedName>
        <fullName evidence="1">Uncharacterized protein</fullName>
    </submittedName>
</protein>
<dbReference type="EMBL" id="CP137641">
    <property type="protein sequence ID" value="WOX55749.1"/>
    <property type="molecule type" value="Genomic_DNA"/>
</dbReference>
<dbReference type="AlphaFoldDB" id="A0ABD8A882"/>
<keyword evidence="2" id="KW-1185">Reference proteome</keyword>
<evidence type="ECO:0000313" key="2">
    <source>
        <dbReference type="Proteomes" id="UP001626603"/>
    </source>
</evidence>
<proteinExistence type="predicted"/>
<evidence type="ECO:0000313" key="1">
    <source>
        <dbReference type="EMBL" id="WOX55749.1"/>
    </source>
</evidence>
<name>A0ABD8A882_9EURY</name>
<accession>A0ABD8A882</accession>
<reference evidence="1 2" key="1">
    <citation type="submission" date="2023-10" db="EMBL/GenBank/DDBJ databases">
        <title>The complete genome sequence of Methanoculleus palmolei DSM 4273.</title>
        <authorList>
            <person name="Lai S.-J."/>
            <person name="You Y.-T."/>
            <person name="Chen S.-C."/>
        </authorList>
    </citation>
    <scope>NUCLEOTIDE SEQUENCE [LARGE SCALE GENOMIC DNA]</scope>
    <source>
        <strain evidence="1 2">DSM 4273</strain>
    </source>
</reference>
<gene>
    <name evidence="1" type="ORF">R6Y95_00065</name>
</gene>
<dbReference type="Proteomes" id="UP001626603">
    <property type="component" value="Chromosome"/>
</dbReference>
<sequence>MQTVSDFAGRFALPSAPPPGGWRSSTMRMLGAVVTPGTSANVATSLAVTTVVIPAIPNRALAAAAGFAAGSVLGG</sequence>
<organism evidence="1 2">
    <name type="scientific">Methanoculleus palmolei</name>
    <dbReference type="NCBI Taxonomy" id="72612"/>
    <lineage>
        <taxon>Archaea</taxon>
        <taxon>Methanobacteriati</taxon>
        <taxon>Methanobacteriota</taxon>
        <taxon>Stenosarchaea group</taxon>
        <taxon>Methanomicrobia</taxon>
        <taxon>Methanomicrobiales</taxon>
        <taxon>Methanomicrobiaceae</taxon>
        <taxon>Methanoculleus</taxon>
    </lineage>
</organism>